<name>A0A9X2C8D1_9PSED</name>
<organism evidence="2 3">
    <name type="scientific">Pseudomonas morbosilactucae</name>
    <dbReference type="NCBI Taxonomy" id="2938197"/>
    <lineage>
        <taxon>Bacteria</taxon>
        <taxon>Pseudomonadati</taxon>
        <taxon>Pseudomonadota</taxon>
        <taxon>Gammaproteobacteria</taxon>
        <taxon>Pseudomonadales</taxon>
        <taxon>Pseudomonadaceae</taxon>
        <taxon>Pseudomonas</taxon>
    </lineage>
</organism>
<evidence type="ECO:0000256" key="1">
    <source>
        <dbReference type="SAM" id="SignalP"/>
    </source>
</evidence>
<dbReference type="Pfam" id="PF13557">
    <property type="entry name" value="Phenol_MetA_deg"/>
    <property type="match status" value="1"/>
</dbReference>
<accession>A0A9X2C8D1</accession>
<sequence>MKYESELKYCCPGRGLKRAVATLLIGFSTGASAAMITTDPGDSAPLPEGTDLGVLYYQHAERNALKADGHDVPGDFRLDSDIAVARYVKWTSLGGFLVTPQVILPYGHLKMSGDSQASESNFGDPIIGSNIWLLNDAVNERYFSLGGYIGLPLGSYDGEKGSMNIGENRWKGAFEVNYVQAIIPHKLYGEITLEHDEFGKNDNFLGRTLRQDSVFEVQTHLRYVFSPSDQFAVSYFHTTGGENHLGGVGLDDNLNTKRYLLTWAHFLTPKTQLQAQAGQDLDVRNGPQENLRVNLRLAHIF</sequence>
<dbReference type="EMBL" id="JALQCW010000063">
    <property type="protein sequence ID" value="MCK9800333.1"/>
    <property type="molecule type" value="Genomic_DNA"/>
</dbReference>
<evidence type="ECO:0000313" key="3">
    <source>
        <dbReference type="Proteomes" id="UP001155059"/>
    </source>
</evidence>
<evidence type="ECO:0000313" key="2">
    <source>
        <dbReference type="EMBL" id="MCK9800333.1"/>
    </source>
</evidence>
<protein>
    <submittedName>
        <fullName evidence="2">Transporter</fullName>
    </submittedName>
</protein>
<dbReference type="Proteomes" id="UP001155059">
    <property type="component" value="Unassembled WGS sequence"/>
</dbReference>
<dbReference type="AlphaFoldDB" id="A0A9X2C8D1"/>
<dbReference type="InterPro" id="IPR025737">
    <property type="entry name" value="FApF"/>
</dbReference>
<feature type="chain" id="PRO_5040784054" evidence="1">
    <location>
        <begin position="34"/>
        <end position="301"/>
    </location>
</feature>
<reference evidence="2 3" key="2">
    <citation type="journal article" date="2023" name="Plant Pathol.">
        <title>Dismantling and reorganizing Pseudomonas marginalis sensu#lato.</title>
        <authorList>
            <person name="Sawada H."/>
            <person name="Fujikawa T."/>
            <person name="Satou M."/>
        </authorList>
    </citation>
    <scope>NUCLEOTIDE SEQUENCE [LARGE SCALE GENOMIC DNA]</scope>
    <source>
        <strain evidence="2 3">MAFF 302030</strain>
    </source>
</reference>
<comment type="caution">
    <text evidence="2">The sequence shown here is derived from an EMBL/GenBank/DDBJ whole genome shotgun (WGS) entry which is preliminary data.</text>
</comment>
<dbReference type="RefSeq" id="WP_268266250.1">
    <property type="nucleotide sequence ID" value="NZ_JALQCW010000063.1"/>
</dbReference>
<feature type="signal peptide" evidence="1">
    <location>
        <begin position="1"/>
        <end position="33"/>
    </location>
</feature>
<keyword evidence="1" id="KW-0732">Signal</keyword>
<proteinExistence type="predicted"/>
<reference evidence="2 3" key="1">
    <citation type="journal article" date="2022" name="Int. J. Syst. Evol. Microbiol.">
        <title>Pseudomonas aegrilactucae sp. nov. and Pseudomonas morbosilactucae sp. nov., pathogens causing bacterial rot of lettuce in Japan.</title>
        <authorList>
            <person name="Sawada H."/>
            <person name="Fujikawa T."/>
            <person name="Satou M."/>
        </authorList>
    </citation>
    <scope>NUCLEOTIDE SEQUENCE [LARGE SCALE GENOMIC DNA]</scope>
    <source>
        <strain evidence="2 3">MAFF 302030</strain>
    </source>
</reference>
<gene>
    <name evidence="2" type="ORF">M1B34_22245</name>
</gene>